<evidence type="ECO:0000313" key="4">
    <source>
        <dbReference type="Proteomes" id="UP000664940"/>
    </source>
</evidence>
<dbReference type="EMBL" id="JABVXQ010000005">
    <property type="protein sequence ID" value="KAF6111164.1"/>
    <property type="molecule type" value="Genomic_DNA"/>
</dbReference>
<dbReference type="AlphaFoldDB" id="A0A6J2LN11"/>
<accession>A0A6J2LN11</accession>
<protein>
    <submittedName>
        <fullName evidence="5">60S ribosomal protein L29-like</fullName>
    </submittedName>
</protein>
<proteinExistence type="predicted"/>
<keyword evidence="3" id="KW-1185">Reference proteome</keyword>
<organism evidence="3 5">
    <name type="scientific">Phyllostomus discolor</name>
    <name type="common">pale spear-nosed bat</name>
    <dbReference type="NCBI Taxonomy" id="89673"/>
    <lineage>
        <taxon>Eukaryota</taxon>
        <taxon>Metazoa</taxon>
        <taxon>Chordata</taxon>
        <taxon>Craniata</taxon>
        <taxon>Vertebrata</taxon>
        <taxon>Euteleostomi</taxon>
        <taxon>Mammalia</taxon>
        <taxon>Eutheria</taxon>
        <taxon>Laurasiatheria</taxon>
        <taxon>Chiroptera</taxon>
        <taxon>Yangochiroptera</taxon>
        <taxon>Phyllostomidae</taxon>
        <taxon>Phyllostominae</taxon>
        <taxon>Phyllostomus</taxon>
    </lineage>
</organism>
<evidence type="ECO:0000313" key="5">
    <source>
        <dbReference type="RefSeq" id="XP_028368344.1"/>
    </source>
</evidence>
<dbReference type="Proteomes" id="UP000504628">
    <property type="component" value="Chromosome 5"/>
</dbReference>
<sequence length="126" mass="13512">MHLKFLKNVHFSKKHNKKCLKKMQTNNTKAISVCAGAVKVPVKPKEVMLKIPKGSSHKLSQLAYIIHQKLGQCTGTCSAKSLGLCQTKAKAKVQTKPQAPAPAMAQALKGGQTPHKGSTVEACLPT</sequence>
<reference evidence="2 4" key="1">
    <citation type="journal article" date="2020" name="Nature">
        <title>Six reference-quality genomes reveal evolution of bat adaptations.</title>
        <authorList>
            <person name="Jebb D."/>
            <person name="Huang Z."/>
            <person name="Pippel M."/>
            <person name="Hughes G.M."/>
            <person name="Lavrichenko K."/>
            <person name="Devanna P."/>
            <person name="Winkler S."/>
            <person name="Jermiin L.S."/>
            <person name="Skirmuntt E.C."/>
            <person name="Katzourakis A."/>
            <person name="Burkitt-Gray L."/>
            <person name="Ray D.A."/>
            <person name="Sullivan K.A.M."/>
            <person name="Roscito J.G."/>
            <person name="Kirilenko B.M."/>
            <person name="Davalos L.M."/>
            <person name="Corthals A.P."/>
            <person name="Power M.L."/>
            <person name="Jones G."/>
            <person name="Ransome R.D."/>
            <person name="Dechmann D.K.N."/>
            <person name="Locatelli A.G."/>
            <person name="Puechmaille S.J."/>
            <person name="Fedrigo O."/>
            <person name="Jarvis E.D."/>
            <person name="Hiller M."/>
            <person name="Vernes S.C."/>
            <person name="Myers E.W."/>
            <person name="Teeling E.C."/>
        </authorList>
    </citation>
    <scope>NUCLEOTIDE SEQUENCE [LARGE SCALE GENOMIC DNA]</scope>
    <source>
        <strain evidence="2">Bat1K_MPI-CBG_1</strain>
    </source>
</reference>
<dbReference type="Proteomes" id="UP000664940">
    <property type="component" value="Unassembled WGS sequence"/>
</dbReference>
<feature type="region of interest" description="Disordered" evidence="1">
    <location>
        <begin position="96"/>
        <end position="126"/>
    </location>
</feature>
<dbReference type="RefSeq" id="XP_028368344.1">
    <property type="nucleotide sequence ID" value="XM_028512543.1"/>
</dbReference>
<gene>
    <name evidence="5" type="primary">LOC114496807</name>
    <name evidence="2" type="ORF">HJG60_016570</name>
</gene>
<dbReference type="GeneID" id="114496807"/>
<dbReference type="KEGG" id="pdic:114496807"/>
<evidence type="ECO:0000256" key="1">
    <source>
        <dbReference type="SAM" id="MobiDB-lite"/>
    </source>
</evidence>
<feature type="compositionally biased region" description="Low complexity" evidence="1">
    <location>
        <begin position="97"/>
        <end position="107"/>
    </location>
</feature>
<name>A0A6J2LN11_9CHIR</name>
<evidence type="ECO:0000313" key="3">
    <source>
        <dbReference type="Proteomes" id="UP000504628"/>
    </source>
</evidence>
<reference evidence="5" key="2">
    <citation type="submission" date="2025-04" db="UniProtKB">
        <authorList>
            <consortium name="RefSeq"/>
        </authorList>
    </citation>
    <scope>IDENTIFICATION</scope>
    <source>
        <tissue evidence="5">Muscle</tissue>
    </source>
</reference>
<evidence type="ECO:0000313" key="2">
    <source>
        <dbReference type="EMBL" id="KAF6111164.1"/>
    </source>
</evidence>
<dbReference type="OrthoDB" id="9634190at2759"/>